<protein>
    <submittedName>
        <fullName evidence="1">AI-2E family transporter</fullName>
    </submittedName>
</protein>
<evidence type="ECO:0000313" key="1">
    <source>
        <dbReference type="EMBL" id="XPM67411.1"/>
    </source>
</evidence>
<reference evidence="1 2" key="1">
    <citation type="journal article" date="2016" name="Genome Announc.">
        <title>Draft Genome Sequence of the Thermotolerant Cyanobacterium Desertifilum sp. IPPAS B-1220.</title>
        <authorList>
            <person name="Mironov K.S."/>
            <person name="Sinetova M.A."/>
            <person name="Bolatkhan K."/>
            <person name="Zayadan B.K."/>
            <person name="Ustinova V.V."/>
            <person name="Kupriyanova E.V."/>
            <person name="Skrypnik A.N."/>
            <person name="Gogoleva N.E."/>
            <person name="Gogolev Y.V."/>
            <person name="Los D.A."/>
        </authorList>
    </citation>
    <scope>NUCLEOTIDE SEQUENCE [LARGE SCALE GENOMIC DNA]</scope>
    <source>
        <strain evidence="1 2">IPPAS B-1220</strain>
    </source>
</reference>
<sequence>MQQVFGNFFVFFSGSVAIVLQVLLAIVLTLMFVSNPPTYRRLLLRLFPSFYRRRADDILAKCEVSLLAWLRGIAINSLFVATASAVGLMILGVPFVFAHAVVAGVFNFIPNIDPMLSVVFPVSVAFLDSFGKAIAVIILYAIVQNIESYLIAPMVMQQQVSLLPAATLVAQIFFATFLGTCRFNFDSSPSGGEQNLD</sequence>
<gene>
    <name evidence="1" type="ORF">BH720_037475</name>
</gene>
<evidence type="ECO:0000313" key="2">
    <source>
        <dbReference type="Proteomes" id="UP000095472"/>
    </source>
</evidence>
<dbReference type="EMBL" id="CP182909">
    <property type="protein sequence ID" value="XPM67411.1"/>
    <property type="molecule type" value="Genomic_DNA"/>
</dbReference>
<organism evidence="1 2">
    <name type="scientific">Desertifilum tharense IPPAS B-1220</name>
    <dbReference type="NCBI Taxonomy" id="1781255"/>
    <lineage>
        <taxon>Bacteria</taxon>
        <taxon>Bacillati</taxon>
        <taxon>Cyanobacteriota</taxon>
        <taxon>Cyanophyceae</taxon>
        <taxon>Desertifilales</taxon>
        <taxon>Desertifilaceae</taxon>
        <taxon>Desertifilum</taxon>
    </lineage>
</organism>
<dbReference type="Proteomes" id="UP000095472">
    <property type="component" value="Chromosome"/>
</dbReference>
<accession>A0ACD5H6A7</accession>
<keyword evidence="2" id="KW-1185">Reference proteome</keyword>
<proteinExistence type="predicted"/>
<name>A0ACD5H6A7_9CYAN</name>